<dbReference type="Pfam" id="PF13452">
    <property type="entry name" value="FAS1_DH_region"/>
    <property type="match status" value="1"/>
</dbReference>
<comment type="similarity">
    <text evidence="1">Belongs to the UPF0336 family.</text>
</comment>
<dbReference type="Proteomes" id="UP000028488">
    <property type="component" value="Chromosome"/>
</dbReference>
<dbReference type="RefSeq" id="WP_112299514.1">
    <property type="nucleotide sequence ID" value="NZ_CP008947.1"/>
</dbReference>
<dbReference type="eggNOG" id="COG2030">
    <property type="taxonomic scope" value="Bacteria"/>
</dbReference>
<dbReference type="AlphaFoldDB" id="A0A076EW39"/>
<dbReference type="InterPro" id="IPR016709">
    <property type="entry name" value="HadA-like"/>
</dbReference>
<proteinExistence type="inferred from homology"/>
<evidence type="ECO:0000256" key="1">
    <source>
        <dbReference type="HAMAP-Rule" id="MF_00799"/>
    </source>
</evidence>
<dbReference type="CDD" id="cd03441">
    <property type="entry name" value="R_hydratase_like"/>
    <property type="match status" value="1"/>
</dbReference>
<gene>
    <name evidence="3" type="ORF">EP51_37100</name>
</gene>
<reference evidence="3 4" key="1">
    <citation type="submission" date="2014-07" db="EMBL/GenBank/DDBJ databases">
        <title>Genome Sequence of Rhodococcus opacus Strain R7, a Biodegrader of Mono- and Polycyclic Aromatic Hydrocarbons.</title>
        <authorList>
            <person name="Di Gennaro P."/>
            <person name="Zampolli J."/>
            <person name="Presti I."/>
            <person name="Cappelletti M."/>
            <person name="D'Ursi P."/>
            <person name="Orro A."/>
            <person name="Mezzelani A."/>
            <person name="Milanesi L."/>
        </authorList>
    </citation>
    <scope>NUCLEOTIDE SEQUENCE [LARGE SCALE GENOMIC DNA]</scope>
    <source>
        <strain evidence="3 4">R7</strain>
    </source>
</reference>
<protein>
    <recommendedName>
        <fullName evidence="1">UPF0336 protein EP51_37100</fullName>
    </recommendedName>
</protein>
<dbReference type="PIRSF" id="PIRSF018072">
    <property type="entry name" value="UCP018072"/>
    <property type="match status" value="1"/>
</dbReference>
<accession>A0A076EW39</accession>
<dbReference type="EMBL" id="CP008947">
    <property type="protein sequence ID" value="AII09961.1"/>
    <property type="molecule type" value="Genomic_DNA"/>
</dbReference>
<organism evidence="3 4">
    <name type="scientific">Rhodococcus opacus</name>
    <name type="common">Nocardia opaca</name>
    <dbReference type="NCBI Taxonomy" id="37919"/>
    <lineage>
        <taxon>Bacteria</taxon>
        <taxon>Bacillati</taxon>
        <taxon>Actinomycetota</taxon>
        <taxon>Actinomycetes</taxon>
        <taxon>Mycobacteriales</taxon>
        <taxon>Nocardiaceae</taxon>
        <taxon>Rhodococcus</taxon>
    </lineage>
</organism>
<dbReference type="SUPFAM" id="SSF54637">
    <property type="entry name" value="Thioesterase/thiol ester dehydrase-isomerase"/>
    <property type="match status" value="1"/>
</dbReference>
<evidence type="ECO:0000313" key="4">
    <source>
        <dbReference type="Proteomes" id="UP000028488"/>
    </source>
</evidence>
<sequence length="149" mass="15879">MAVNPAIEGRVYPPTEPYLVGREKIREFARAVFATNPTSFDVDSARAAGHADLVAPPTFPVIVQERALAQLVADPTSGIEPVNLVHSTEHATSVRPVVAGDELSAVLTVTNVMPRGPHTLLVADIEILDATGDHVSTMTSTLFVRGDEE</sequence>
<name>A0A076EW39_RHOOP</name>
<dbReference type="InterPro" id="IPR039569">
    <property type="entry name" value="FAS1-like_DH_region"/>
</dbReference>
<feature type="domain" description="FAS1-like dehydratase" evidence="2">
    <location>
        <begin position="9"/>
        <end position="137"/>
    </location>
</feature>
<evidence type="ECO:0000313" key="3">
    <source>
        <dbReference type="EMBL" id="AII09961.1"/>
    </source>
</evidence>
<dbReference type="Gene3D" id="3.10.129.10">
    <property type="entry name" value="Hotdog Thioesterase"/>
    <property type="match status" value="1"/>
</dbReference>
<evidence type="ECO:0000259" key="2">
    <source>
        <dbReference type="Pfam" id="PF13452"/>
    </source>
</evidence>
<dbReference type="HAMAP" id="MF_00799">
    <property type="entry name" value="UPF0336"/>
    <property type="match status" value="1"/>
</dbReference>
<dbReference type="InterPro" id="IPR029069">
    <property type="entry name" value="HotDog_dom_sf"/>
</dbReference>